<dbReference type="GO" id="GO:0005506">
    <property type="term" value="F:iron ion binding"/>
    <property type="evidence" value="ECO:0007669"/>
    <property type="project" value="InterPro"/>
</dbReference>
<reference evidence="7" key="1">
    <citation type="journal article" date="2014" name="Nucleic Acids Res.">
        <title>The evolutionary dynamics of variant antigen genes in Babesia reveal a history of genomic innovation underlying host-parasite interaction.</title>
        <authorList>
            <person name="Jackson A.P."/>
            <person name="Otto T.D."/>
            <person name="Darby A."/>
            <person name="Ramaprasad A."/>
            <person name="Xia D."/>
            <person name="Echaide I.E."/>
            <person name="Farber M."/>
            <person name="Gahlot S."/>
            <person name="Gamble J."/>
            <person name="Gupta D."/>
            <person name="Gupta Y."/>
            <person name="Jackson L."/>
            <person name="Malandrin L."/>
            <person name="Malas T.B."/>
            <person name="Moussa E."/>
            <person name="Nair M."/>
            <person name="Reid A.J."/>
            <person name="Sanders M."/>
            <person name="Sharma J."/>
            <person name="Tracey A."/>
            <person name="Quail M.A."/>
            <person name="Weir W."/>
            <person name="Wastling J.M."/>
            <person name="Hall N."/>
            <person name="Willadsen P."/>
            <person name="Lingelbach K."/>
            <person name="Shiels B."/>
            <person name="Tait A."/>
            <person name="Berriman M."/>
            <person name="Allred D.R."/>
            <person name="Pain A."/>
        </authorList>
    </citation>
    <scope>NUCLEOTIDE SEQUENCE</scope>
    <source>
        <strain evidence="7">1802A</strain>
    </source>
</reference>
<dbReference type="InterPro" id="IPR005123">
    <property type="entry name" value="Oxoglu/Fe-dep_dioxygenase_dom"/>
</dbReference>
<dbReference type="PANTHER" id="PTHR10869">
    <property type="entry name" value="PROLYL 4-HYDROXYLASE ALPHA SUBUNIT"/>
    <property type="match status" value="1"/>
</dbReference>
<evidence type="ECO:0000259" key="6">
    <source>
        <dbReference type="PROSITE" id="PS51471"/>
    </source>
</evidence>
<feature type="domain" description="Fe2OG dioxygenase" evidence="6">
    <location>
        <begin position="152"/>
        <end position="247"/>
    </location>
</feature>
<protein>
    <submittedName>
        <fullName evidence="7">Prolyl 4-hydroxylase alpha-related protein PH4</fullName>
    </submittedName>
</protein>
<keyword evidence="5" id="KW-0408">Iron</keyword>
<evidence type="ECO:0000256" key="2">
    <source>
        <dbReference type="ARBA" id="ARBA00022723"/>
    </source>
</evidence>
<dbReference type="GO" id="GO:0005783">
    <property type="term" value="C:endoplasmic reticulum"/>
    <property type="evidence" value="ECO:0007669"/>
    <property type="project" value="TreeGrafter"/>
</dbReference>
<proteinExistence type="predicted"/>
<dbReference type="InterPro" id="IPR006620">
    <property type="entry name" value="Pro_4_hyd_alph"/>
</dbReference>
<dbReference type="SMART" id="SM00702">
    <property type="entry name" value="P4Hc"/>
    <property type="match status" value="1"/>
</dbReference>
<keyword evidence="3" id="KW-0223">Dioxygenase</keyword>
<evidence type="ECO:0000313" key="7">
    <source>
        <dbReference type="EMBL" id="KAK1936463.1"/>
    </source>
</evidence>
<dbReference type="InterPro" id="IPR045054">
    <property type="entry name" value="P4HA-like"/>
</dbReference>
<dbReference type="InterPro" id="IPR044862">
    <property type="entry name" value="Pro_4_hyd_alph_FE2OG_OXY"/>
</dbReference>
<name>A0AAD9GDK9_BABDI</name>
<accession>A0AAD9GDK9</accession>
<dbReference type="EMBL" id="JAHBMH010000044">
    <property type="protein sequence ID" value="KAK1936463.1"/>
    <property type="molecule type" value="Genomic_DNA"/>
</dbReference>
<sequence>MPEHAQVVDTQPAEGTCLVDDYKDLEHVVVPSTDSQGYDIRCYNETQLVIENLVTGKKKSLAKLFISIKPHVSLILNVMEPEWIEHLIQMGQSRWENSQTSKGLVSSHPDSYSTQVSRTRRSQSVVFQYAETEIISQLEHRVSLIANVGIQHLERLVMVKYNPGDYFKEHHDGPFRSHTILLYLNDVDGGETVFPNLKLAVRPVGNSALYWRNITDDKLADFSMVHAGTTPKSGTKYVVNCFFSVEPVRYQ</sequence>
<evidence type="ECO:0000256" key="1">
    <source>
        <dbReference type="ARBA" id="ARBA00001961"/>
    </source>
</evidence>
<comment type="caution">
    <text evidence="7">The sequence shown here is derived from an EMBL/GenBank/DDBJ whole genome shotgun (WGS) entry which is preliminary data.</text>
</comment>
<keyword evidence="8" id="KW-1185">Reference proteome</keyword>
<dbReference type="Pfam" id="PF13640">
    <property type="entry name" value="2OG-FeII_Oxy_3"/>
    <property type="match status" value="1"/>
</dbReference>
<dbReference type="PROSITE" id="PS51471">
    <property type="entry name" value="FE2OG_OXY"/>
    <property type="match status" value="1"/>
</dbReference>
<dbReference type="AlphaFoldDB" id="A0AAD9GDK9"/>
<reference evidence="7" key="2">
    <citation type="submission" date="2021-05" db="EMBL/GenBank/DDBJ databases">
        <authorList>
            <person name="Pain A."/>
        </authorList>
    </citation>
    <scope>NUCLEOTIDE SEQUENCE</scope>
    <source>
        <strain evidence="7">1802A</strain>
    </source>
</reference>
<keyword evidence="4" id="KW-0560">Oxidoreductase</keyword>
<dbReference type="Proteomes" id="UP001195914">
    <property type="component" value="Unassembled WGS sequence"/>
</dbReference>
<comment type="cofactor">
    <cofactor evidence="1">
        <name>L-ascorbate</name>
        <dbReference type="ChEBI" id="CHEBI:38290"/>
    </cofactor>
</comment>
<gene>
    <name evidence="7" type="ORF">X943_003641</name>
</gene>
<evidence type="ECO:0000256" key="5">
    <source>
        <dbReference type="ARBA" id="ARBA00023004"/>
    </source>
</evidence>
<evidence type="ECO:0000256" key="3">
    <source>
        <dbReference type="ARBA" id="ARBA00022964"/>
    </source>
</evidence>
<dbReference type="GO" id="GO:0031418">
    <property type="term" value="F:L-ascorbic acid binding"/>
    <property type="evidence" value="ECO:0007669"/>
    <property type="project" value="InterPro"/>
</dbReference>
<dbReference type="Gene3D" id="2.60.120.620">
    <property type="entry name" value="q2cbj1_9rhob like domain"/>
    <property type="match status" value="1"/>
</dbReference>
<evidence type="ECO:0000313" key="8">
    <source>
        <dbReference type="Proteomes" id="UP001195914"/>
    </source>
</evidence>
<organism evidence="7 8">
    <name type="scientific">Babesia divergens</name>
    <dbReference type="NCBI Taxonomy" id="32595"/>
    <lineage>
        <taxon>Eukaryota</taxon>
        <taxon>Sar</taxon>
        <taxon>Alveolata</taxon>
        <taxon>Apicomplexa</taxon>
        <taxon>Aconoidasida</taxon>
        <taxon>Piroplasmida</taxon>
        <taxon>Babesiidae</taxon>
        <taxon>Babesia</taxon>
    </lineage>
</organism>
<dbReference type="PANTHER" id="PTHR10869:SF246">
    <property type="entry name" value="TRANSMEMBRANE PROLYL 4-HYDROXYLASE"/>
    <property type="match status" value="1"/>
</dbReference>
<evidence type="ECO:0000256" key="4">
    <source>
        <dbReference type="ARBA" id="ARBA00023002"/>
    </source>
</evidence>
<keyword evidence="2" id="KW-0479">Metal-binding</keyword>
<dbReference type="GO" id="GO:0004656">
    <property type="term" value="F:procollagen-proline 4-dioxygenase activity"/>
    <property type="evidence" value="ECO:0007669"/>
    <property type="project" value="TreeGrafter"/>
</dbReference>